<organism evidence="1 2">
    <name type="scientific">Pectobacterium phage MA13</name>
    <dbReference type="NCBI Taxonomy" id="2662284"/>
    <lineage>
        <taxon>Viruses</taxon>
        <taxon>Duplodnaviria</taxon>
        <taxon>Heunggongvirae</taxon>
        <taxon>Uroviricota</taxon>
        <taxon>Caudoviricetes</taxon>
        <taxon>Autographivirales</taxon>
        <taxon>Autonotataviridae</taxon>
        <taxon>Melnykvirinae</taxon>
        <taxon>Daeravirus</taxon>
        <taxon>Daeravirus MA13</taxon>
    </lineage>
</organism>
<accession>A0A5Q2F8K7</accession>
<evidence type="ECO:0000313" key="1">
    <source>
        <dbReference type="EMBL" id="QGF20949.1"/>
    </source>
</evidence>
<keyword evidence="2" id="KW-1185">Reference proteome</keyword>
<name>A0A5Q2F8K7_9CAUD</name>
<dbReference type="EMBL" id="MN509793">
    <property type="protein sequence ID" value="QGF20949.1"/>
    <property type="molecule type" value="Genomic_DNA"/>
</dbReference>
<sequence length="177" mass="19302">MTIKYTTFKSAVDLNKAIDGVVSDSKTLQDKIQNVAFGILCHAVKHGDYTMATRLVNELADGVRKVALVDYFVLAGLVVNESGDGFADWAGADFIKNKAEELKTTMWWTLKPANPYKGFDLKAELARLLKKAENEAKKAEKFKQAGDAGSAELVKIDVEMLASLKALSANANLPVLH</sequence>
<proteinExistence type="predicted"/>
<reference evidence="1 2" key="1">
    <citation type="submission" date="2019-09" db="EMBL/GenBank/DDBJ databases">
        <authorList>
            <person name="Zaczek-Moczydlowska M."/>
        </authorList>
    </citation>
    <scope>NUCLEOTIDE SEQUENCE [LARGE SCALE GENOMIC DNA]</scope>
</reference>
<gene>
    <name evidence="1" type="ORF">MA13_gp05</name>
</gene>
<dbReference type="Proteomes" id="UP000355922">
    <property type="component" value="Segment"/>
</dbReference>
<evidence type="ECO:0000313" key="2">
    <source>
        <dbReference type="Proteomes" id="UP000355922"/>
    </source>
</evidence>
<protein>
    <submittedName>
        <fullName evidence="1">Uncharacterized protein</fullName>
    </submittedName>
</protein>